<dbReference type="InterPro" id="IPR036390">
    <property type="entry name" value="WH_DNA-bd_sf"/>
</dbReference>
<dbReference type="Pfam" id="PF00126">
    <property type="entry name" value="HTH_1"/>
    <property type="match status" value="1"/>
</dbReference>
<proteinExistence type="inferred from homology"/>
<dbReference type="InterPro" id="IPR058163">
    <property type="entry name" value="LysR-type_TF_proteobact-type"/>
</dbReference>
<dbReference type="CDD" id="cd08422">
    <property type="entry name" value="PBP2_CrgA_like"/>
    <property type="match status" value="1"/>
</dbReference>
<evidence type="ECO:0000256" key="3">
    <source>
        <dbReference type="ARBA" id="ARBA00023125"/>
    </source>
</evidence>
<dbReference type="FunFam" id="1.10.10.10:FF:000001">
    <property type="entry name" value="LysR family transcriptional regulator"/>
    <property type="match status" value="1"/>
</dbReference>
<dbReference type="GO" id="GO:0003700">
    <property type="term" value="F:DNA-binding transcription factor activity"/>
    <property type="evidence" value="ECO:0007669"/>
    <property type="project" value="InterPro"/>
</dbReference>
<comment type="caution">
    <text evidence="6">The sequence shown here is derived from an EMBL/GenBank/DDBJ whole genome shotgun (WGS) entry which is preliminary data.</text>
</comment>
<evidence type="ECO:0000313" key="7">
    <source>
        <dbReference type="Proteomes" id="UP000194565"/>
    </source>
</evidence>
<sequence length="304" mass="33315">MDRLSLDRLFVAVLETGSFVAASGRMGVSSGQASKMLSRLEADLGVQLIKRTTRALSPTEIGQVYYERVKVLLEERDALDASIRQTSGAPSGRLRITAPMSFGAVQLVPALLAFAEQYPGISLDVSFSDRLADLVEEGFDLAVRIGRLSDSSLIVRRLCDARIVTVAAPFYITDRGAPQRPEELSQHTCIIDTNFRTPHSWSFHDESSGQDIQVPVTGRIAFSNGEACLTAAERGLGIAYLPSFIAGPKIREGKLTPLLHNFEPPALGIHALYPPARHLAAKVRALSDFLSDYFRSRAEWDEGW</sequence>
<name>A0A252A9D5_9PROT</name>
<reference evidence="6 7" key="1">
    <citation type="submission" date="2014-06" db="EMBL/GenBank/DDBJ databases">
        <authorList>
            <person name="Ju J."/>
            <person name="Zhang J."/>
        </authorList>
    </citation>
    <scope>NUCLEOTIDE SEQUENCE [LARGE SCALE GENOMIC DNA]</scope>
    <source>
        <strain evidence="6">DmW_042</strain>
    </source>
</reference>
<evidence type="ECO:0000259" key="5">
    <source>
        <dbReference type="PROSITE" id="PS50931"/>
    </source>
</evidence>
<dbReference type="Pfam" id="PF03466">
    <property type="entry name" value="LysR_substrate"/>
    <property type="match status" value="1"/>
</dbReference>
<evidence type="ECO:0000313" key="6">
    <source>
        <dbReference type="EMBL" id="OUI86191.1"/>
    </source>
</evidence>
<dbReference type="Gene3D" id="1.10.10.10">
    <property type="entry name" value="Winged helix-like DNA-binding domain superfamily/Winged helix DNA-binding domain"/>
    <property type="match status" value="1"/>
</dbReference>
<accession>A0A252A9D5</accession>
<dbReference type="EMBL" id="JOMM01000023">
    <property type="protein sequence ID" value="OUI86191.1"/>
    <property type="molecule type" value="Genomic_DNA"/>
</dbReference>
<evidence type="ECO:0000256" key="1">
    <source>
        <dbReference type="ARBA" id="ARBA00009437"/>
    </source>
</evidence>
<dbReference type="PROSITE" id="PS50931">
    <property type="entry name" value="HTH_LYSR"/>
    <property type="match status" value="1"/>
</dbReference>
<dbReference type="GO" id="GO:0043565">
    <property type="term" value="F:sequence-specific DNA binding"/>
    <property type="evidence" value="ECO:0007669"/>
    <property type="project" value="TreeGrafter"/>
</dbReference>
<keyword evidence="3" id="KW-0238">DNA-binding</keyword>
<dbReference type="AlphaFoldDB" id="A0A252A9D5"/>
<dbReference type="RefSeq" id="WP_086641002.1">
    <property type="nucleotide sequence ID" value="NZ_JOMM01000023.1"/>
</dbReference>
<dbReference type="SUPFAM" id="SSF46785">
    <property type="entry name" value="Winged helix' DNA-binding domain"/>
    <property type="match status" value="1"/>
</dbReference>
<dbReference type="PANTHER" id="PTHR30537:SF35">
    <property type="entry name" value="TRANSCRIPTIONAL REGULATORY PROTEIN"/>
    <property type="match status" value="1"/>
</dbReference>
<dbReference type="PANTHER" id="PTHR30537">
    <property type="entry name" value="HTH-TYPE TRANSCRIPTIONAL REGULATOR"/>
    <property type="match status" value="1"/>
</dbReference>
<comment type="similarity">
    <text evidence="1">Belongs to the LysR transcriptional regulatory family.</text>
</comment>
<dbReference type="FunFam" id="3.40.190.290:FF:000001">
    <property type="entry name" value="Transcriptional regulator, LysR family"/>
    <property type="match status" value="1"/>
</dbReference>
<keyword evidence="4" id="KW-0804">Transcription</keyword>
<organism evidence="6 7">
    <name type="scientific">Acetobacter tropicalis</name>
    <dbReference type="NCBI Taxonomy" id="104102"/>
    <lineage>
        <taxon>Bacteria</taxon>
        <taxon>Pseudomonadati</taxon>
        <taxon>Pseudomonadota</taxon>
        <taxon>Alphaproteobacteria</taxon>
        <taxon>Acetobacterales</taxon>
        <taxon>Acetobacteraceae</taxon>
        <taxon>Acetobacter</taxon>
    </lineage>
</organism>
<gene>
    <name evidence="6" type="ORF">HC62_06880</name>
</gene>
<feature type="domain" description="HTH lysR-type" evidence="5">
    <location>
        <begin position="1"/>
        <end position="59"/>
    </location>
</feature>
<dbReference type="InterPro" id="IPR005119">
    <property type="entry name" value="LysR_subst-bd"/>
</dbReference>
<evidence type="ECO:0000256" key="4">
    <source>
        <dbReference type="ARBA" id="ARBA00023163"/>
    </source>
</evidence>
<protein>
    <submittedName>
        <fullName evidence="6">Transcriptional regulator</fullName>
    </submittedName>
</protein>
<dbReference type="Proteomes" id="UP000194565">
    <property type="component" value="Unassembled WGS sequence"/>
</dbReference>
<evidence type="ECO:0000256" key="2">
    <source>
        <dbReference type="ARBA" id="ARBA00023015"/>
    </source>
</evidence>
<keyword evidence="2" id="KW-0805">Transcription regulation</keyword>
<dbReference type="GO" id="GO:0006351">
    <property type="term" value="P:DNA-templated transcription"/>
    <property type="evidence" value="ECO:0007669"/>
    <property type="project" value="TreeGrafter"/>
</dbReference>
<dbReference type="Gene3D" id="3.40.190.290">
    <property type="match status" value="1"/>
</dbReference>
<dbReference type="InterPro" id="IPR000847">
    <property type="entry name" value="LysR_HTH_N"/>
</dbReference>
<dbReference type="InterPro" id="IPR036388">
    <property type="entry name" value="WH-like_DNA-bd_sf"/>
</dbReference>
<dbReference type="SUPFAM" id="SSF53850">
    <property type="entry name" value="Periplasmic binding protein-like II"/>
    <property type="match status" value="1"/>
</dbReference>